<protein>
    <submittedName>
        <fullName evidence="2">Uncharacterized protein</fullName>
    </submittedName>
</protein>
<accession>A0A804M3H0</accession>
<reference evidence="3" key="1">
    <citation type="submission" date="2015-12" db="EMBL/GenBank/DDBJ databases">
        <title>Update maize B73 reference genome by single molecule sequencing technologies.</title>
        <authorList>
            <consortium name="Maize Genome Sequencing Project"/>
            <person name="Ware D."/>
        </authorList>
    </citation>
    <scope>NUCLEOTIDE SEQUENCE [LARGE SCALE GENOMIC DNA]</scope>
    <source>
        <strain evidence="3">cv. B73</strain>
    </source>
</reference>
<evidence type="ECO:0000313" key="3">
    <source>
        <dbReference type="Proteomes" id="UP000007305"/>
    </source>
</evidence>
<dbReference type="EnsemblPlants" id="Zm00001eb056400_T001">
    <property type="protein sequence ID" value="Zm00001eb056400_P001"/>
    <property type="gene ID" value="Zm00001eb056400"/>
</dbReference>
<evidence type="ECO:0000313" key="2">
    <source>
        <dbReference type="EnsemblPlants" id="Zm00001eb056400_P001"/>
    </source>
</evidence>
<evidence type="ECO:0000256" key="1">
    <source>
        <dbReference type="SAM" id="MobiDB-lite"/>
    </source>
</evidence>
<sequence length="102" mass="11296">MRRNGRVAPLLAHGVLHSASLPLPPVRRLPVAASAAPSGAAAAATERKRFRERYGLNPDDFEEDAEEDPREESRDRRSRGDSSSLGEGSKLWKLQLLQRSLH</sequence>
<organism evidence="2 3">
    <name type="scientific">Zea mays</name>
    <name type="common">Maize</name>
    <dbReference type="NCBI Taxonomy" id="4577"/>
    <lineage>
        <taxon>Eukaryota</taxon>
        <taxon>Viridiplantae</taxon>
        <taxon>Streptophyta</taxon>
        <taxon>Embryophyta</taxon>
        <taxon>Tracheophyta</taxon>
        <taxon>Spermatophyta</taxon>
        <taxon>Magnoliopsida</taxon>
        <taxon>Liliopsida</taxon>
        <taxon>Poales</taxon>
        <taxon>Poaceae</taxon>
        <taxon>PACMAD clade</taxon>
        <taxon>Panicoideae</taxon>
        <taxon>Andropogonodae</taxon>
        <taxon>Andropogoneae</taxon>
        <taxon>Tripsacinae</taxon>
        <taxon>Zea</taxon>
    </lineage>
</organism>
<feature type="compositionally biased region" description="Basic and acidic residues" evidence="1">
    <location>
        <begin position="71"/>
        <end position="80"/>
    </location>
</feature>
<keyword evidence="3" id="KW-1185">Reference proteome</keyword>
<reference evidence="2" key="3">
    <citation type="submission" date="2021-05" db="UniProtKB">
        <authorList>
            <consortium name="EnsemblPlants"/>
        </authorList>
    </citation>
    <scope>IDENTIFICATION</scope>
    <source>
        <strain evidence="2">cv. B73</strain>
    </source>
</reference>
<dbReference type="AlphaFoldDB" id="A0A804M3H0"/>
<reference evidence="2" key="2">
    <citation type="submission" date="2019-07" db="EMBL/GenBank/DDBJ databases">
        <authorList>
            <person name="Seetharam A."/>
            <person name="Woodhouse M."/>
            <person name="Cannon E."/>
        </authorList>
    </citation>
    <scope>NUCLEOTIDE SEQUENCE [LARGE SCALE GENOMIC DNA]</scope>
    <source>
        <strain evidence="2">cv. B73</strain>
    </source>
</reference>
<proteinExistence type="predicted"/>
<name>A0A804M3H0_MAIZE</name>
<feature type="compositionally biased region" description="Acidic residues" evidence="1">
    <location>
        <begin position="59"/>
        <end position="70"/>
    </location>
</feature>
<dbReference type="Gramene" id="Zm00001eb056400_T001">
    <property type="protein sequence ID" value="Zm00001eb056400_P001"/>
    <property type="gene ID" value="Zm00001eb056400"/>
</dbReference>
<feature type="compositionally biased region" description="Low complexity" evidence="1">
    <location>
        <begin position="33"/>
        <end position="44"/>
    </location>
</feature>
<feature type="region of interest" description="Disordered" evidence="1">
    <location>
        <begin position="33"/>
        <end position="86"/>
    </location>
</feature>
<dbReference type="InParanoid" id="A0A804M3H0"/>
<feature type="compositionally biased region" description="Basic and acidic residues" evidence="1">
    <location>
        <begin position="45"/>
        <end position="54"/>
    </location>
</feature>
<dbReference type="Proteomes" id="UP000007305">
    <property type="component" value="Chromosome 1"/>
</dbReference>